<protein>
    <submittedName>
        <fullName evidence="9">Uncharacterized protein LOC106165643 isoform X1</fullName>
    </submittedName>
</protein>
<dbReference type="GO" id="GO:0003677">
    <property type="term" value="F:DNA binding"/>
    <property type="evidence" value="ECO:0007669"/>
    <property type="project" value="UniProtKB-KW"/>
</dbReference>
<dbReference type="PANTHER" id="PTHR15284:SF0">
    <property type="entry name" value="GH23983P"/>
    <property type="match status" value="1"/>
</dbReference>
<feature type="domain" description="BZIP" evidence="7">
    <location>
        <begin position="87"/>
        <end position="139"/>
    </location>
</feature>
<gene>
    <name evidence="9" type="primary">LOC106165643</name>
</gene>
<dbReference type="SMART" id="SM00338">
    <property type="entry name" value="BRLZ"/>
    <property type="match status" value="2"/>
</dbReference>
<dbReference type="GeneID" id="106165643"/>
<dbReference type="GO" id="GO:0005634">
    <property type="term" value="C:nucleus"/>
    <property type="evidence" value="ECO:0007669"/>
    <property type="project" value="TreeGrafter"/>
</dbReference>
<feature type="compositionally biased region" description="Basic and acidic residues" evidence="6">
    <location>
        <begin position="452"/>
        <end position="464"/>
    </location>
</feature>
<dbReference type="KEGG" id="lak:106165643"/>
<dbReference type="PROSITE" id="PS00036">
    <property type="entry name" value="BZIP_BASIC"/>
    <property type="match status" value="1"/>
</dbReference>
<evidence type="ECO:0000313" key="8">
    <source>
        <dbReference type="Proteomes" id="UP000085678"/>
    </source>
</evidence>
<feature type="region of interest" description="Disordered" evidence="6">
    <location>
        <begin position="413"/>
        <end position="435"/>
    </location>
</feature>
<evidence type="ECO:0000256" key="2">
    <source>
        <dbReference type="ARBA" id="ARBA00023015"/>
    </source>
</evidence>
<feature type="region of interest" description="Disordered" evidence="6">
    <location>
        <begin position="448"/>
        <end position="481"/>
    </location>
</feature>
<feature type="compositionally biased region" description="Polar residues" evidence="6">
    <location>
        <begin position="413"/>
        <end position="429"/>
    </location>
</feature>
<dbReference type="PANTHER" id="PTHR15284">
    <property type="entry name" value="NUCLEAR FACTOR INTERLEUKIN-3-REGULATED PROTEIN"/>
    <property type="match status" value="1"/>
</dbReference>
<feature type="region of interest" description="Disordered" evidence="6">
    <location>
        <begin position="59"/>
        <end position="126"/>
    </location>
</feature>
<evidence type="ECO:0000256" key="5">
    <source>
        <dbReference type="ARBA" id="ARBA00023242"/>
    </source>
</evidence>
<feature type="compositionally biased region" description="Polar residues" evidence="6">
    <location>
        <begin position="116"/>
        <end position="126"/>
    </location>
</feature>
<dbReference type="RefSeq" id="XP_013399391.1">
    <property type="nucleotide sequence ID" value="XM_013543937.1"/>
</dbReference>
<feature type="region of interest" description="Disordered" evidence="6">
    <location>
        <begin position="142"/>
        <end position="211"/>
    </location>
</feature>
<name>A0A1S3INB7_LINAN</name>
<feature type="compositionally biased region" description="Basic and acidic residues" evidence="6">
    <location>
        <begin position="183"/>
        <end position="202"/>
    </location>
</feature>
<evidence type="ECO:0000256" key="1">
    <source>
        <dbReference type="ARBA" id="ARBA00006079"/>
    </source>
</evidence>
<dbReference type="InterPro" id="IPR004827">
    <property type="entry name" value="bZIP"/>
</dbReference>
<dbReference type="FunFam" id="1.20.5.170:FF:000025">
    <property type="entry name" value="nuclear factor interleukin-3-regulated protein-like"/>
    <property type="match status" value="1"/>
</dbReference>
<keyword evidence="2" id="KW-0805">Transcription regulation</keyword>
<dbReference type="GO" id="GO:0003700">
    <property type="term" value="F:DNA-binding transcription factor activity"/>
    <property type="evidence" value="ECO:0007669"/>
    <property type="project" value="InterPro"/>
</dbReference>
<dbReference type="AlphaFoldDB" id="A0A1S3INB7"/>
<feature type="compositionally biased region" description="Polar residues" evidence="6">
    <location>
        <begin position="149"/>
        <end position="180"/>
    </location>
</feature>
<feature type="compositionally biased region" description="Polar residues" evidence="6">
    <location>
        <begin position="509"/>
        <end position="518"/>
    </location>
</feature>
<feature type="region of interest" description="Disordered" evidence="6">
    <location>
        <begin position="360"/>
        <end position="398"/>
    </location>
</feature>
<dbReference type="Gene3D" id="1.20.5.170">
    <property type="match status" value="2"/>
</dbReference>
<dbReference type="GO" id="GO:0007623">
    <property type="term" value="P:circadian rhythm"/>
    <property type="evidence" value="ECO:0007669"/>
    <property type="project" value="TreeGrafter"/>
</dbReference>
<feature type="compositionally biased region" description="Polar residues" evidence="6">
    <location>
        <begin position="370"/>
        <end position="383"/>
    </location>
</feature>
<accession>A0A1S3INB7</accession>
<organism evidence="8 9">
    <name type="scientific">Lingula anatina</name>
    <name type="common">Brachiopod</name>
    <name type="synonym">Lingula unguis</name>
    <dbReference type="NCBI Taxonomy" id="7574"/>
    <lineage>
        <taxon>Eukaryota</taxon>
        <taxon>Metazoa</taxon>
        <taxon>Spiralia</taxon>
        <taxon>Lophotrochozoa</taxon>
        <taxon>Brachiopoda</taxon>
        <taxon>Linguliformea</taxon>
        <taxon>Lingulata</taxon>
        <taxon>Lingulida</taxon>
        <taxon>Linguloidea</taxon>
        <taxon>Lingulidae</taxon>
        <taxon>Lingula</taxon>
    </lineage>
</organism>
<dbReference type="InterPro" id="IPR046347">
    <property type="entry name" value="bZIP_sf"/>
</dbReference>
<comment type="similarity">
    <text evidence="1">Belongs to the bZIP family. NFIL3 subfamily.</text>
</comment>
<proteinExistence type="inferred from homology"/>
<keyword evidence="8" id="KW-1185">Reference proteome</keyword>
<evidence type="ECO:0000259" key="7">
    <source>
        <dbReference type="PROSITE" id="PS50217"/>
    </source>
</evidence>
<dbReference type="InParanoid" id="A0A1S3INB7"/>
<dbReference type="InterPro" id="IPR047229">
    <property type="entry name" value="NFIL3-like"/>
</dbReference>
<evidence type="ECO:0000256" key="3">
    <source>
        <dbReference type="ARBA" id="ARBA00023125"/>
    </source>
</evidence>
<feature type="region of interest" description="Disordered" evidence="6">
    <location>
        <begin position="503"/>
        <end position="524"/>
    </location>
</feature>
<evidence type="ECO:0000256" key="4">
    <source>
        <dbReference type="ARBA" id="ARBA00023163"/>
    </source>
</evidence>
<keyword evidence="3" id="KW-0238">DNA-binding</keyword>
<keyword evidence="5" id="KW-0539">Nucleus</keyword>
<sequence length="524" mass="57285">MGSYKRMSTDEEAEPKYSKLQAALSSNEPYPQSVVTSGVAVVKPVMLVSNIHTPARAISAESGGPTVTPKIIPPRRQREFIPEERKDLKYWDKRRRNNEAAKRSREKRRFHDMKTEQQITKLSQENDSLRKELAALKQKFGVPDDTSFSDENSSMKVDSDSQGESANSNTNPPVSGQQVSEEPPTKKIKVEPPDDFLHDSRDSTTSSVITRSPAVSKHVAATGITTHSIKTSMSTTTTPPENSISAALRAAGACTPEKVNTNHAAVNSFPQFMGSKTSLPHMQLPLIPAHLNSAMFPHNMNASAFNTLLMHSGLAPNVLPMVNNFRVIPPAITKLSERKNAPDGLHALAEVAVSESPLNLTCVPKKPSESKTPSTAGSSSVPPTHQGKPDMPGTAEDVEGQNRLVIAEDVNTYTSDSDSEAASHTSDSETAYGAGNSRYLIDPKYAERRRRNNEAARKCRENRKALIQQRKAKTDHLENENKTLRTELQGLAEEIAVLRGMIEKKRSSGGKSENGSTEENTDSK</sequence>
<feature type="compositionally biased region" description="Basic and acidic residues" evidence="6">
    <location>
        <begin position="76"/>
        <end position="103"/>
    </location>
</feature>
<dbReference type="PROSITE" id="PS50217">
    <property type="entry name" value="BZIP"/>
    <property type="match status" value="2"/>
</dbReference>
<evidence type="ECO:0000256" key="6">
    <source>
        <dbReference type="SAM" id="MobiDB-lite"/>
    </source>
</evidence>
<dbReference type="Proteomes" id="UP000085678">
    <property type="component" value="Unplaced"/>
</dbReference>
<dbReference type="InterPro" id="IPR047106">
    <property type="entry name" value="NFIL3-like_bZIP"/>
</dbReference>
<dbReference type="SUPFAM" id="SSF57959">
    <property type="entry name" value="Leucine zipper domain"/>
    <property type="match status" value="2"/>
</dbReference>
<dbReference type="OrthoDB" id="6151507at2759"/>
<dbReference type="CDD" id="cd14694">
    <property type="entry name" value="bZIP_NFIL3"/>
    <property type="match status" value="1"/>
</dbReference>
<feature type="compositionally biased region" description="Basic and acidic residues" evidence="6">
    <location>
        <begin position="472"/>
        <end position="481"/>
    </location>
</feature>
<keyword evidence="4" id="KW-0804">Transcription</keyword>
<dbReference type="Pfam" id="PF07716">
    <property type="entry name" value="bZIP_2"/>
    <property type="match status" value="2"/>
</dbReference>
<feature type="domain" description="BZIP" evidence="7">
    <location>
        <begin position="442"/>
        <end position="505"/>
    </location>
</feature>
<reference evidence="9" key="1">
    <citation type="submission" date="2025-08" db="UniProtKB">
        <authorList>
            <consortium name="RefSeq"/>
        </authorList>
    </citation>
    <scope>IDENTIFICATION</scope>
    <source>
        <tissue evidence="9">Gonads</tissue>
    </source>
</reference>
<evidence type="ECO:0000313" key="9">
    <source>
        <dbReference type="RefSeq" id="XP_013399391.1"/>
    </source>
</evidence>
<dbReference type="STRING" id="7574.A0A1S3INB7"/>